<keyword evidence="4" id="KW-0418">Kinase</keyword>
<dbReference type="InterPro" id="IPR001680">
    <property type="entry name" value="WD40_rpt"/>
</dbReference>
<evidence type="ECO:0000256" key="2">
    <source>
        <dbReference type="SAM" id="MobiDB-lite"/>
    </source>
</evidence>
<dbReference type="InterPro" id="IPR036322">
    <property type="entry name" value="WD40_repeat_dom_sf"/>
</dbReference>
<dbReference type="Proteomes" id="UP000738325">
    <property type="component" value="Unassembled WGS sequence"/>
</dbReference>
<feature type="compositionally biased region" description="Basic and acidic residues" evidence="2">
    <location>
        <begin position="859"/>
        <end position="868"/>
    </location>
</feature>
<keyword evidence="4" id="KW-0808">Transferase</keyword>
<keyword evidence="5" id="KW-1185">Reference proteome</keyword>
<feature type="compositionally biased region" description="Basic and acidic residues" evidence="2">
    <location>
        <begin position="1149"/>
        <end position="1161"/>
    </location>
</feature>
<dbReference type="OrthoDB" id="6252103at2759"/>
<feature type="compositionally biased region" description="Polar residues" evidence="2">
    <location>
        <begin position="976"/>
        <end position="1005"/>
    </location>
</feature>
<proteinExistence type="predicted"/>
<feature type="compositionally biased region" description="Acidic residues" evidence="2">
    <location>
        <begin position="1095"/>
        <end position="1109"/>
    </location>
</feature>
<evidence type="ECO:0000259" key="3">
    <source>
        <dbReference type="Pfam" id="PF24782"/>
    </source>
</evidence>
<feature type="region of interest" description="Disordered" evidence="2">
    <location>
        <begin position="803"/>
        <end position="1182"/>
    </location>
</feature>
<feature type="repeat" description="WD" evidence="1">
    <location>
        <begin position="578"/>
        <end position="606"/>
    </location>
</feature>
<dbReference type="PROSITE" id="PS50082">
    <property type="entry name" value="WD_REPEATS_2"/>
    <property type="match status" value="3"/>
</dbReference>
<feature type="compositionally biased region" description="Basic and acidic residues" evidence="2">
    <location>
        <begin position="831"/>
        <end position="841"/>
    </location>
</feature>
<feature type="compositionally biased region" description="Acidic residues" evidence="2">
    <location>
        <begin position="1072"/>
        <end position="1083"/>
    </location>
</feature>
<dbReference type="InterPro" id="IPR052779">
    <property type="entry name" value="WDR62"/>
</dbReference>
<protein>
    <submittedName>
        <fullName evidence="4">Mitogen-activated protein kinase binding protein 1</fullName>
    </submittedName>
</protein>
<feature type="compositionally biased region" description="Polar residues" evidence="2">
    <location>
        <begin position="1023"/>
        <end position="1033"/>
    </location>
</feature>
<dbReference type="InterPro" id="IPR056162">
    <property type="entry name" value="WD40_MABP1-WDR62_2nd"/>
</dbReference>
<evidence type="ECO:0000256" key="1">
    <source>
        <dbReference type="PROSITE-ProRule" id="PRU00221"/>
    </source>
</evidence>
<comment type="caution">
    <text evidence="4">The sequence shown here is derived from an EMBL/GenBank/DDBJ whole genome shotgun (WGS) entry which is preliminary data.</text>
</comment>
<dbReference type="SUPFAM" id="SSF50978">
    <property type="entry name" value="WD40 repeat-like"/>
    <property type="match status" value="2"/>
</dbReference>
<feature type="repeat" description="WD" evidence="1">
    <location>
        <begin position="721"/>
        <end position="755"/>
    </location>
</feature>
<accession>A0A9P6UZ17</accession>
<feature type="domain" description="MABP1/WDR62 second WD40" evidence="3">
    <location>
        <begin position="397"/>
        <end position="754"/>
    </location>
</feature>
<feature type="compositionally biased region" description="Polar residues" evidence="2">
    <location>
        <begin position="889"/>
        <end position="929"/>
    </location>
</feature>
<evidence type="ECO:0000313" key="5">
    <source>
        <dbReference type="Proteomes" id="UP000738325"/>
    </source>
</evidence>
<dbReference type="Pfam" id="PF24782">
    <property type="entry name" value="WD40_MABP1-WDR62_2nd"/>
    <property type="match status" value="1"/>
</dbReference>
<dbReference type="GO" id="GO:0016301">
    <property type="term" value="F:kinase activity"/>
    <property type="evidence" value="ECO:0007669"/>
    <property type="project" value="UniProtKB-KW"/>
</dbReference>
<dbReference type="EMBL" id="JAAAIP010000064">
    <property type="protein sequence ID" value="KAG0327113.1"/>
    <property type="molecule type" value="Genomic_DNA"/>
</dbReference>
<name>A0A9P6UZ17_9FUNG</name>
<reference evidence="4" key="1">
    <citation type="journal article" date="2020" name="Fungal Divers.">
        <title>Resolving the Mortierellaceae phylogeny through synthesis of multi-gene phylogenetics and phylogenomics.</title>
        <authorList>
            <person name="Vandepol N."/>
            <person name="Liber J."/>
            <person name="Desiro A."/>
            <person name="Na H."/>
            <person name="Kennedy M."/>
            <person name="Barry K."/>
            <person name="Grigoriev I.V."/>
            <person name="Miller A.N."/>
            <person name="O'Donnell K."/>
            <person name="Stajich J.E."/>
            <person name="Bonito G."/>
        </authorList>
    </citation>
    <scope>NUCLEOTIDE SEQUENCE</scope>
    <source>
        <strain evidence="4">REB-010B</strain>
    </source>
</reference>
<dbReference type="InterPro" id="IPR015943">
    <property type="entry name" value="WD40/YVTN_repeat-like_dom_sf"/>
</dbReference>
<organism evidence="4 5">
    <name type="scientific">Dissophora globulifera</name>
    <dbReference type="NCBI Taxonomy" id="979702"/>
    <lineage>
        <taxon>Eukaryota</taxon>
        <taxon>Fungi</taxon>
        <taxon>Fungi incertae sedis</taxon>
        <taxon>Mucoromycota</taxon>
        <taxon>Mortierellomycotina</taxon>
        <taxon>Mortierellomycetes</taxon>
        <taxon>Mortierellales</taxon>
        <taxon>Mortierellaceae</taxon>
        <taxon>Dissophora</taxon>
    </lineage>
</organism>
<dbReference type="Pfam" id="PF00400">
    <property type="entry name" value="WD40"/>
    <property type="match status" value="2"/>
</dbReference>
<gene>
    <name evidence="4" type="primary">WDR62</name>
    <name evidence="4" type="ORF">BGZ99_008328</name>
</gene>
<dbReference type="Gene3D" id="2.130.10.10">
    <property type="entry name" value="YVTN repeat-like/Quinoprotein amine dehydrogenase"/>
    <property type="match status" value="4"/>
</dbReference>
<evidence type="ECO:0000313" key="4">
    <source>
        <dbReference type="EMBL" id="KAG0327113.1"/>
    </source>
</evidence>
<sequence>MILSVNSVHELVAYAAGCVVILYSHKLNKQVGLLCTSTFKLPPSADGHAASTASGSGSAPASASKGAITSLTPMAVSDGSVTSSFGSSSPSSNKNAKPKPISCLSFSPDGQFLAIGETGHQPRILILEVASQMLVAELQGHKFGVQAVHFSPNSRHLVSLGFQHDGYIHVWNWRTGMQIASNRVTTKVNAIAFSADGSFFVTAGLRHIKYWYLNTGASKRGGLSSTSPNVKVLDGRSAILGDLRHSNYVDAVCSQDGRFTYALTSNGTLCLFTEGRILEKWCDLRVRGAYSINLDDKHIICACTDGNIRLFEPETLEYIGTLPKLAPVGTISGTIHSNNQGLDNSNSVYADVLASQYDASSDSLICIYSDRSLVVWNISNPQNAILTRSHSFHFDCVWGAEVIPEADGEQAGALPPDTFVTYSADGSIKFWNLDESISMLPPLLNPTSKESSSSVYKKEILDVLYVDENSRRCIQAPDNQDGMEPGFNIIPLECGIRAVKISSDGRFLASGDKGGNLRVHSLSTFQQLTYQEAHDTEILTIDFTESWKDSPFLVATAGRDRLLHIFDANKDFALVQTLDDHSSSITGIKFTADGSRLMSCGADKSVIFRNFVKTADGMAYQSYHQASGRATFYDMGLDDTSQTLLTVSGDRRFNAFTLDTGKPIKSFKAETKPDDLTSGMAEICSMNHISLDPTGTIAAVSGSDKSVRIYDLLHGTCLAHAICHSELVTSIKFTNNCDRVISTSADGCILIWRLSRDIVRRIITRIQDNVTLPGYLQAKAAEELLMPKAAMATATSGIRPLRLKKSTDRLTGMNSRDDLKTSRPNSAASMRSEDFDLRSGDIESEDLTDQQQKYPGTLKDPRADDISKESFSPVTVRAPGMRSRVKGSISMTPLTRSRQNSLSQQPNMSRSQPTSTRPGAQQDSPTPWNRNVIKDKPGTSPSARKSGAAVSPGHHGPKPEAKGQWLKPNQPRPRATSLNVPSQTTLKMESITQTDSPTNRQSLSDYTPEDPPTKAGEDDSTELSDTAASNDIHSVSPVPKNRPEQGLAKLNTKPHARSHTTDDSLISRATEDDLAASDSDVADENFGSDGRDDGRDDGDDEDAGVDESVSDTGSDDVTPLSPGQRRNVGPGSLQDLGVDTGDDMSAFQDGERMRDSPRSERGVQVTSPGGRVISMHSGPGRRSLSSRFLIGHAAVVMMGLTHQPLHESPPSVKDFDTTSASEVTRPAALIEQSFDQPSLEHLNLQSLNSAAIKWKQQSIDANNGSPILETSPHIQIPMQAGPTDEVLASPVVVNSPDGVRMELNGMLRSFGQSSGETQSRSNTRTAVAMGQRIDALDVQRSRRGEDNEQSLRDAFDRISFLISHKAMVASRSHGSEEDSESAERLRETKLWMLETREGLLNLVGEVQGHMWALERE</sequence>
<dbReference type="PANTHER" id="PTHR45589">
    <property type="entry name" value="WD REPEAT DOMAIN 62, ISOFORM G"/>
    <property type="match status" value="1"/>
</dbReference>
<feature type="repeat" description="WD" evidence="1">
    <location>
        <begin position="138"/>
        <end position="181"/>
    </location>
</feature>
<dbReference type="PANTHER" id="PTHR45589:SF1">
    <property type="entry name" value="WD REPEAT DOMAIN 62, ISOFORM G"/>
    <property type="match status" value="1"/>
</dbReference>
<dbReference type="SMART" id="SM00320">
    <property type="entry name" value="WD40"/>
    <property type="match status" value="12"/>
</dbReference>
<keyword evidence="1" id="KW-0853">WD repeat</keyword>